<dbReference type="Gene3D" id="1.10.10.1150">
    <property type="entry name" value="Coenzyme PQQ synthesis protein D (PqqD)"/>
    <property type="match status" value="1"/>
</dbReference>
<dbReference type="RefSeq" id="WP_138153092.1">
    <property type="nucleotide sequence ID" value="NZ_VANU01000005.1"/>
</dbReference>
<dbReference type="OrthoDB" id="6336187at2"/>
<reference evidence="1 2" key="1">
    <citation type="submission" date="2019-05" db="EMBL/GenBank/DDBJ databases">
        <title>Arcobacter sp. nov., isolated from sea sediment.</title>
        <authorList>
            <person name="Kim W."/>
        </authorList>
    </citation>
    <scope>NUCLEOTIDE SEQUENCE [LARGE SCALE GENOMIC DNA]</scope>
    <source>
        <strain evidence="1 2">CAU 1517</strain>
    </source>
</reference>
<dbReference type="InterPro" id="IPR008792">
    <property type="entry name" value="PQQD"/>
</dbReference>
<accession>A0A5R8XZ12</accession>
<comment type="caution">
    <text evidence="1">The sequence shown here is derived from an EMBL/GenBank/DDBJ whole genome shotgun (WGS) entry which is preliminary data.</text>
</comment>
<keyword evidence="2" id="KW-1185">Reference proteome</keyword>
<evidence type="ECO:0000313" key="2">
    <source>
        <dbReference type="Proteomes" id="UP000308901"/>
    </source>
</evidence>
<organism evidence="1 2">
    <name type="scientific">Arcobacter arenosus</name>
    <dbReference type="NCBI Taxonomy" id="2576037"/>
    <lineage>
        <taxon>Bacteria</taxon>
        <taxon>Pseudomonadati</taxon>
        <taxon>Campylobacterota</taxon>
        <taxon>Epsilonproteobacteria</taxon>
        <taxon>Campylobacterales</taxon>
        <taxon>Arcobacteraceae</taxon>
        <taxon>Arcobacter</taxon>
    </lineage>
</organism>
<name>A0A5R8XZ12_9BACT</name>
<proteinExistence type="predicted"/>
<dbReference type="EMBL" id="VANU01000005">
    <property type="protein sequence ID" value="TLP36837.1"/>
    <property type="molecule type" value="Genomic_DNA"/>
</dbReference>
<gene>
    <name evidence="1" type="ORF">FDK22_11340</name>
</gene>
<protein>
    <submittedName>
        <fullName evidence="1">PqqD family protein</fullName>
    </submittedName>
</protein>
<dbReference type="Pfam" id="PF05402">
    <property type="entry name" value="PqqD"/>
    <property type="match status" value="1"/>
</dbReference>
<evidence type="ECO:0000313" key="1">
    <source>
        <dbReference type="EMBL" id="TLP36837.1"/>
    </source>
</evidence>
<sequence length="90" mass="10437">MTLDTKINIPDCLFLQKVDNETILLDSNTNEYFSINEIGTLIWETLEEKKDLNSVKEEIISNYEVDEKQVEKDILNFIQEVVNKGLITIS</sequence>
<dbReference type="AlphaFoldDB" id="A0A5R8XZ12"/>
<dbReference type="InterPro" id="IPR041881">
    <property type="entry name" value="PqqD_sf"/>
</dbReference>
<dbReference type="Proteomes" id="UP000308901">
    <property type="component" value="Unassembled WGS sequence"/>
</dbReference>